<evidence type="ECO:0000313" key="2">
    <source>
        <dbReference type="Proteomes" id="UP000277108"/>
    </source>
</evidence>
<dbReference type="AlphaFoldDB" id="A0A3N5BY73"/>
<proteinExistence type="predicted"/>
<dbReference type="Proteomes" id="UP000277108">
    <property type="component" value="Unassembled WGS sequence"/>
</dbReference>
<dbReference type="EMBL" id="RKRK01000006">
    <property type="protein sequence ID" value="RPF54748.1"/>
    <property type="molecule type" value="Genomic_DNA"/>
</dbReference>
<dbReference type="RefSeq" id="WP_123808618.1">
    <property type="nucleotide sequence ID" value="NZ_RKRK01000006.1"/>
</dbReference>
<comment type="caution">
    <text evidence="1">The sequence shown here is derived from an EMBL/GenBank/DDBJ whole genome shotgun (WGS) entry which is preliminary data.</text>
</comment>
<name>A0A3N5BY73_9BACL</name>
<organism evidence="1 2">
    <name type="scientific">Abyssicoccus albus</name>
    <dbReference type="NCBI Taxonomy" id="1817405"/>
    <lineage>
        <taxon>Bacteria</taxon>
        <taxon>Bacillati</taxon>
        <taxon>Bacillota</taxon>
        <taxon>Bacilli</taxon>
        <taxon>Bacillales</taxon>
        <taxon>Abyssicoccaceae</taxon>
    </lineage>
</organism>
<evidence type="ECO:0000313" key="1">
    <source>
        <dbReference type="EMBL" id="RPF54748.1"/>
    </source>
</evidence>
<reference evidence="1 2" key="1">
    <citation type="submission" date="2018-11" db="EMBL/GenBank/DDBJ databases">
        <title>Genomic Encyclopedia of Type Strains, Phase IV (KMG-IV): sequencing the most valuable type-strain genomes for metagenomic binning, comparative biology and taxonomic classification.</title>
        <authorList>
            <person name="Goeker M."/>
        </authorList>
    </citation>
    <scope>NUCLEOTIDE SEQUENCE [LARGE SCALE GENOMIC DNA]</scope>
    <source>
        <strain evidence="1 2">DSM 29158</strain>
    </source>
</reference>
<keyword evidence="2" id="KW-1185">Reference proteome</keyword>
<sequence length="86" mass="10061">MVFNNEDLIEFFELEYEESYSDEEIERQRKNGFINLAYTEDENGTPIQVTYYPHDEIVTKKVNGIKTVEIDACSTVLDFDELIGIE</sequence>
<gene>
    <name evidence="1" type="ORF">EDD62_1708</name>
</gene>
<accession>A0A3N5BY73</accession>
<protein>
    <submittedName>
        <fullName evidence="1">Uncharacterized protein</fullName>
    </submittedName>
</protein>